<dbReference type="Pfam" id="PF06985">
    <property type="entry name" value="HET"/>
    <property type="match status" value="1"/>
</dbReference>
<keyword evidence="3" id="KW-1185">Reference proteome</keyword>
<dbReference type="InterPro" id="IPR010730">
    <property type="entry name" value="HET"/>
</dbReference>
<evidence type="ECO:0000313" key="2">
    <source>
        <dbReference type="EMBL" id="KAF2963014.1"/>
    </source>
</evidence>
<dbReference type="OrthoDB" id="674604at2759"/>
<accession>A0A7C8MQI3</accession>
<dbReference type="EMBL" id="WUBL01000242">
    <property type="protein sequence ID" value="KAF2963014.1"/>
    <property type="molecule type" value="Genomic_DNA"/>
</dbReference>
<comment type="caution">
    <text evidence="2">The sequence shown here is derived from an EMBL/GenBank/DDBJ whole genome shotgun (WGS) entry which is preliminary data.</text>
</comment>
<dbReference type="PANTHER" id="PTHR10622:SF13">
    <property type="entry name" value="NACHT DOMAIN-CONTAINING PROTEIN"/>
    <property type="match status" value="1"/>
</dbReference>
<dbReference type="InParanoid" id="A0A7C8MQI3"/>
<dbReference type="AlphaFoldDB" id="A0A7C8MQI3"/>
<dbReference type="Proteomes" id="UP000481858">
    <property type="component" value="Unassembled WGS sequence"/>
</dbReference>
<evidence type="ECO:0000313" key="3">
    <source>
        <dbReference type="Proteomes" id="UP000481858"/>
    </source>
</evidence>
<name>A0A7C8MQI3_9PEZI</name>
<reference evidence="2 3" key="1">
    <citation type="submission" date="2019-12" db="EMBL/GenBank/DDBJ databases">
        <title>Draft genome sequence of the ascomycete Xylaria multiplex DSM 110363.</title>
        <authorList>
            <person name="Buettner E."/>
            <person name="Kellner H."/>
        </authorList>
    </citation>
    <scope>NUCLEOTIDE SEQUENCE [LARGE SCALE GENOMIC DNA]</scope>
    <source>
        <strain evidence="2 3">DSM 110363</strain>
    </source>
</reference>
<protein>
    <recommendedName>
        <fullName evidence="1">Heterokaryon incompatibility domain-containing protein</fullName>
    </recommendedName>
</protein>
<proteinExistence type="predicted"/>
<gene>
    <name evidence="2" type="ORF">GQX73_g10562</name>
</gene>
<feature type="domain" description="Heterokaryon incompatibility" evidence="1">
    <location>
        <begin position="25"/>
        <end position="116"/>
    </location>
</feature>
<sequence>MYLLDCDITDKFRLVPFFNETIPPYAILSHTWEADDEEVTFRDILNDTGQTKSGYKKILFCAKQAKEDGLQFIWVDSCCIDRSSSADLSEAINSMFRFYQDAKNCYAYLSDVSTSQASKPRIHQSRWFTRSWTLQELLAPRNVDFFSREWERLGNKTELVQIIGPATKIPYTALVGEVPLSQFGVNERMAWAEGRHAKREEDTAYSLLGIFNVHMPAIYGEGQKSAFDRLRREISQSTQYVTHWRQRANRSSSQPL</sequence>
<organism evidence="2 3">
    <name type="scientific">Xylaria multiplex</name>
    <dbReference type="NCBI Taxonomy" id="323545"/>
    <lineage>
        <taxon>Eukaryota</taxon>
        <taxon>Fungi</taxon>
        <taxon>Dikarya</taxon>
        <taxon>Ascomycota</taxon>
        <taxon>Pezizomycotina</taxon>
        <taxon>Sordariomycetes</taxon>
        <taxon>Xylariomycetidae</taxon>
        <taxon>Xylariales</taxon>
        <taxon>Xylariaceae</taxon>
        <taxon>Xylaria</taxon>
    </lineage>
</organism>
<evidence type="ECO:0000259" key="1">
    <source>
        <dbReference type="Pfam" id="PF06985"/>
    </source>
</evidence>
<dbReference type="PANTHER" id="PTHR10622">
    <property type="entry name" value="HET DOMAIN-CONTAINING PROTEIN"/>
    <property type="match status" value="1"/>
</dbReference>